<protein>
    <submittedName>
        <fullName evidence="3">Uncharacterized protein LOC34623817</fullName>
    </submittedName>
</protein>
<name>A0A6P6RRD0_9EIME</name>
<feature type="region of interest" description="Disordered" evidence="1">
    <location>
        <begin position="66"/>
        <end position="85"/>
    </location>
</feature>
<evidence type="ECO:0000313" key="3">
    <source>
        <dbReference type="RefSeq" id="XP_026190346.1"/>
    </source>
</evidence>
<evidence type="ECO:0000256" key="1">
    <source>
        <dbReference type="SAM" id="MobiDB-lite"/>
    </source>
</evidence>
<dbReference type="Proteomes" id="UP000515125">
    <property type="component" value="Unplaced"/>
</dbReference>
<gene>
    <name evidence="3" type="primary">LOC34623817</name>
</gene>
<dbReference type="GeneID" id="34623817"/>
<organism evidence="2 3">
    <name type="scientific">Cyclospora cayetanensis</name>
    <dbReference type="NCBI Taxonomy" id="88456"/>
    <lineage>
        <taxon>Eukaryota</taxon>
        <taxon>Sar</taxon>
        <taxon>Alveolata</taxon>
        <taxon>Apicomplexa</taxon>
        <taxon>Conoidasida</taxon>
        <taxon>Coccidia</taxon>
        <taxon>Eucoccidiorida</taxon>
        <taxon>Eimeriorina</taxon>
        <taxon>Eimeriidae</taxon>
        <taxon>Cyclospora</taxon>
    </lineage>
</organism>
<sequence length="617" mass="65815">MPHIPPSEAPPPCSALLELTPVGGRLSIVASLGLPPPPAISGATDLVEELDKLGLGCAHRAEYKRQSPEREPWVGSQVGQPAGNVLPRTTDGLAEGSTLGSNSEWSFRLSQQQMLDGQQALRLSVWCGLSNGAGGPARPSSGPIQSTGALPGAVDATSSKETAGGEERCVASEEQAPSVYNFYFRLPCSLPSLKLLGASCLPLQGDARTRQVAQNTSKGEQHQVTALRLSMQCDVRPASLAESIQEKEDRILRALHAFRLSWSSCACGVRRVCVGPDKIFIASCDVKGLLRGPKGPCSERNFASKSAGTLSFQFLGAATSFRGSASFDSQSADEALSSHARIPATEDGIDSAAACCGLRSLPASGGRDKRQEAFGQVCVLKRRISLHPGDSGASTDGPNLFFRHSDLSAFAEDLCSYSREAAALRFLVLPFTPPKGAERPWEIGRQAPPARSHTLRASGDAICNHNGPQLVSAVPWVSCGRETTSLELRILLRECFVAAGGTREGGSPGFLAMKVILRVLNEARYPEEIQEQQRKREEKYCEEKQVGPLCGGSPTGYMPVRMHLARVSVQLFEEVLRLARGSMVGENFPGVAKALTLNSLGLSSFKDESKVAFLPLP</sequence>
<keyword evidence="2" id="KW-1185">Reference proteome</keyword>
<feature type="region of interest" description="Disordered" evidence="1">
    <location>
        <begin position="132"/>
        <end position="160"/>
    </location>
</feature>
<dbReference type="RefSeq" id="XP_026190346.1">
    <property type="nucleotide sequence ID" value="XM_026334561.1"/>
</dbReference>
<proteinExistence type="predicted"/>
<accession>A0A6P6RRD0</accession>
<evidence type="ECO:0000313" key="2">
    <source>
        <dbReference type="Proteomes" id="UP000515125"/>
    </source>
</evidence>
<dbReference type="AlphaFoldDB" id="A0A6P6RRD0"/>
<reference evidence="3" key="1">
    <citation type="submission" date="2025-08" db="UniProtKB">
        <authorList>
            <consortium name="RefSeq"/>
        </authorList>
    </citation>
    <scope>IDENTIFICATION</scope>
</reference>